<keyword evidence="2" id="KW-1185">Reference proteome</keyword>
<gene>
    <name evidence="1" type="ORF">FMM06_03880</name>
</gene>
<dbReference type="Proteomes" id="UP000317894">
    <property type="component" value="Unassembled WGS sequence"/>
</dbReference>
<reference evidence="1 2" key="1">
    <citation type="submission" date="2019-07" db="EMBL/GenBank/DDBJ databases">
        <title>Novel species isolated from glacier.</title>
        <authorList>
            <person name="Liu Q."/>
            <person name="Xin Y.-H."/>
        </authorList>
    </citation>
    <scope>NUCLEOTIDE SEQUENCE [LARGE SCALE GENOMIC DNA]</scope>
    <source>
        <strain evidence="1 2">LB1R16</strain>
    </source>
</reference>
<dbReference type="Pfam" id="PF13618">
    <property type="entry name" value="Gluconate_2-dh3"/>
    <property type="match status" value="1"/>
</dbReference>
<dbReference type="EMBL" id="VJWA01000001">
    <property type="protein sequence ID" value="TRW17325.1"/>
    <property type="molecule type" value="Genomic_DNA"/>
</dbReference>
<dbReference type="OrthoDB" id="6385145at2"/>
<dbReference type="AlphaFoldDB" id="A0A552UGI0"/>
<sequence length="190" mass="19741">MSGDAALTSRTGFCRRDVFHGLLAFAAATVLPQRAWAAAAAGSFVSPGQTAFLAAFVDTLIPATDTPGAKAAGVHLGLVGLLGRWASAKTRAGLLVAIAALQADLDRRAGAPFATARPAARLAALSALDAEAFASPRPAGLKDYRTLKSLAVRLYYTSEIGASQELRYDPLPEGYTGNLPFKPGDRAWAL</sequence>
<dbReference type="InterPro" id="IPR027056">
    <property type="entry name" value="Gluconate_2DH_su3"/>
</dbReference>
<protein>
    <submittedName>
        <fullName evidence="1">Gluconate 2-dehydrogenase subunit 3 family protein</fullName>
    </submittedName>
</protein>
<organism evidence="1 2">
    <name type="scientific">Glacieibacterium frigidum</name>
    <dbReference type="NCBI Taxonomy" id="2593303"/>
    <lineage>
        <taxon>Bacteria</taxon>
        <taxon>Pseudomonadati</taxon>
        <taxon>Pseudomonadota</taxon>
        <taxon>Alphaproteobacteria</taxon>
        <taxon>Sphingomonadales</taxon>
        <taxon>Sphingosinicellaceae</taxon>
        <taxon>Glacieibacterium</taxon>
    </lineage>
</organism>
<evidence type="ECO:0000313" key="2">
    <source>
        <dbReference type="Proteomes" id="UP000317894"/>
    </source>
</evidence>
<accession>A0A552UGI0</accession>
<proteinExistence type="predicted"/>
<name>A0A552UGI0_9SPHN</name>
<comment type="caution">
    <text evidence="1">The sequence shown here is derived from an EMBL/GenBank/DDBJ whole genome shotgun (WGS) entry which is preliminary data.</text>
</comment>
<evidence type="ECO:0000313" key="1">
    <source>
        <dbReference type="EMBL" id="TRW17325.1"/>
    </source>
</evidence>